<reference evidence="2" key="1">
    <citation type="submission" date="2018-05" db="EMBL/GenBank/DDBJ databases">
        <authorList>
            <person name="Lanie J.A."/>
            <person name="Ng W.-L."/>
            <person name="Kazmierczak K.M."/>
            <person name="Andrzejewski T.M."/>
            <person name="Davidsen T.M."/>
            <person name="Wayne K.J."/>
            <person name="Tettelin H."/>
            <person name="Glass J.I."/>
            <person name="Rusch D."/>
            <person name="Podicherti R."/>
            <person name="Tsui H.-C.T."/>
            <person name="Winkler M.E."/>
        </authorList>
    </citation>
    <scope>NUCLEOTIDE SEQUENCE</scope>
</reference>
<feature type="non-terminal residue" evidence="2">
    <location>
        <position position="84"/>
    </location>
</feature>
<protein>
    <recommendedName>
        <fullName evidence="1">Glycosyltransferase 2-like domain-containing protein</fullName>
    </recommendedName>
</protein>
<name>A0A382DT05_9ZZZZ</name>
<feature type="non-terminal residue" evidence="2">
    <location>
        <position position="1"/>
    </location>
</feature>
<dbReference type="EMBL" id="UINC01040760">
    <property type="protein sequence ID" value="SVB41084.1"/>
    <property type="molecule type" value="Genomic_DNA"/>
</dbReference>
<dbReference type="Pfam" id="PF00535">
    <property type="entry name" value="Glycos_transf_2"/>
    <property type="match status" value="1"/>
</dbReference>
<dbReference type="SUPFAM" id="SSF53448">
    <property type="entry name" value="Nucleotide-diphospho-sugar transferases"/>
    <property type="match status" value="1"/>
</dbReference>
<organism evidence="2">
    <name type="scientific">marine metagenome</name>
    <dbReference type="NCBI Taxonomy" id="408172"/>
    <lineage>
        <taxon>unclassified sequences</taxon>
        <taxon>metagenomes</taxon>
        <taxon>ecological metagenomes</taxon>
    </lineage>
</organism>
<accession>A0A382DT05</accession>
<evidence type="ECO:0000313" key="2">
    <source>
        <dbReference type="EMBL" id="SVB41084.1"/>
    </source>
</evidence>
<evidence type="ECO:0000259" key="1">
    <source>
        <dbReference type="Pfam" id="PF00535"/>
    </source>
</evidence>
<feature type="domain" description="Glycosyltransferase 2-like" evidence="1">
    <location>
        <begin position="1"/>
        <end position="81"/>
    </location>
</feature>
<dbReference type="Gene3D" id="3.90.550.10">
    <property type="entry name" value="Spore Coat Polysaccharide Biosynthesis Protein SpsA, Chain A"/>
    <property type="match status" value="1"/>
</dbReference>
<sequence>VIDGGSSDGSFETINSYSSNIDYLISEPDNGIYNAINKGLLKVTGDIIGLLHAGDLFYDNNVISNISSCFKQGDCDLIYGHSIV</sequence>
<dbReference type="AlphaFoldDB" id="A0A382DT05"/>
<proteinExistence type="predicted"/>
<dbReference type="InterPro" id="IPR029044">
    <property type="entry name" value="Nucleotide-diphossugar_trans"/>
</dbReference>
<dbReference type="InterPro" id="IPR001173">
    <property type="entry name" value="Glyco_trans_2-like"/>
</dbReference>
<gene>
    <name evidence="2" type="ORF">METZ01_LOCUS193938</name>
</gene>